<dbReference type="Proteomes" id="UP000075230">
    <property type="component" value="Unassembled WGS sequence"/>
</dbReference>
<sequence>MKKSMMVSSLNEGMSHEADSCKEQAITLPTNNYRVSTQYDKLAGTGWVNSLHKD</sequence>
<gene>
    <name evidence="1" type="ORF">RIB2604_01503450</name>
</gene>
<evidence type="ECO:0000313" key="1">
    <source>
        <dbReference type="EMBL" id="GAT22312.1"/>
    </source>
</evidence>
<evidence type="ECO:0000313" key="2">
    <source>
        <dbReference type="Proteomes" id="UP000075230"/>
    </source>
</evidence>
<protein>
    <submittedName>
        <fullName evidence="1">Uncharacterized protein</fullName>
    </submittedName>
</protein>
<dbReference type="AlphaFoldDB" id="A0A146F986"/>
<proteinExistence type="predicted"/>
<accession>A0A146F986</accession>
<comment type="caution">
    <text evidence="1">The sequence shown here is derived from an EMBL/GenBank/DDBJ whole genome shotgun (WGS) entry which is preliminary data.</text>
</comment>
<dbReference type="EMBL" id="BCWF01000015">
    <property type="protein sequence ID" value="GAT22312.1"/>
    <property type="molecule type" value="Genomic_DNA"/>
</dbReference>
<name>A0A146F986_ASPKA</name>
<organism evidence="1 2">
    <name type="scientific">Aspergillus kawachii</name>
    <name type="common">White koji mold</name>
    <name type="synonym">Aspergillus awamori var. kawachi</name>
    <dbReference type="NCBI Taxonomy" id="1069201"/>
    <lineage>
        <taxon>Eukaryota</taxon>
        <taxon>Fungi</taxon>
        <taxon>Dikarya</taxon>
        <taxon>Ascomycota</taxon>
        <taxon>Pezizomycotina</taxon>
        <taxon>Eurotiomycetes</taxon>
        <taxon>Eurotiomycetidae</taxon>
        <taxon>Eurotiales</taxon>
        <taxon>Aspergillaceae</taxon>
        <taxon>Aspergillus</taxon>
        <taxon>Aspergillus subgen. Circumdati</taxon>
    </lineage>
</organism>
<reference evidence="1 2" key="1">
    <citation type="journal article" date="2016" name="DNA Res.">
        <title>Genome sequence of Aspergillus luchuensis NBRC 4314.</title>
        <authorList>
            <person name="Yamada O."/>
            <person name="Machida M."/>
            <person name="Hosoyama A."/>
            <person name="Goto M."/>
            <person name="Takahashi T."/>
            <person name="Futagami T."/>
            <person name="Yamagata Y."/>
            <person name="Takeuchi M."/>
            <person name="Kobayashi T."/>
            <person name="Koike H."/>
            <person name="Abe K."/>
            <person name="Asai K."/>
            <person name="Arita M."/>
            <person name="Fujita N."/>
            <person name="Fukuda K."/>
            <person name="Higa K."/>
            <person name="Horikawa H."/>
            <person name="Ishikawa T."/>
            <person name="Jinno K."/>
            <person name="Kato Y."/>
            <person name="Kirimura K."/>
            <person name="Mizutani O."/>
            <person name="Nakasone K."/>
            <person name="Sano M."/>
            <person name="Shiraishi Y."/>
            <person name="Tsukahara M."/>
            <person name="Gomi K."/>
        </authorList>
    </citation>
    <scope>NUCLEOTIDE SEQUENCE [LARGE SCALE GENOMIC DNA]</scope>
    <source>
        <strain evidence="1 2">RIB 2604</strain>
    </source>
</reference>
<reference evidence="2" key="2">
    <citation type="submission" date="2016-02" db="EMBL/GenBank/DDBJ databases">
        <title>Genome sequencing of Aspergillus luchuensis NBRC 4314.</title>
        <authorList>
            <person name="Yamada O."/>
        </authorList>
    </citation>
    <scope>NUCLEOTIDE SEQUENCE [LARGE SCALE GENOMIC DNA]</scope>
    <source>
        <strain evidence="2">RIB 2604</strain>
    </source>
</reference>